<evidence type="ECO:0000256" key="2">
    <source>
        <dbReference type="ARBA" id="ARBA00022723"/>
    </source>
</evidence>
<organism evidence="7 8">
    <name type="scientific">Patulibacter medicamentivorans</name>
    <dbReference type="NCBI Taxonomy" id="1097667"/>
    <lineage>
        <taxon>Bacteria</taxon>
        <taxon>Bacillati</taxon>
        <taxon>Actinomycetota</taxon>
        <taxon>Thermoleophilia</taxon>
        <taxon>Solirubrobacterales</taxon>
        <taxon>Patulibacteraceae</taxon>
        <taxon>Patulibacter</taxon>
    </lineage>
</organism>
<dbReference type="OrthoDB" id="5243921at2"/>
<reference evidence="7 8" key="1">
    <citation type="journal article" date="2013" name="Biodegradation">
        <title>Quantitative proteomic analysis of ibuprofen-degrading Patulibacter sp. strain I11.</title>
        <authorList>
            <person name="Almeida B."/>
            <person name="Kjeldal H."/>
            <person name="Lolas I."/>
            <person name="Knudsen A.D."/>
            <person name="Carvalho G."/>
            <person name="Nielsen K.L."/>
            <person name="Barreto Crespo M.T."/>
            <person name="Stensballe A."/>
            <person name="Nielsen J.L."/>
        </authorList>
    </citation>
    <scope>NUCLEOTIDE SEQUENCE [LARGE SCALE GENOMIC DNA]</scope>
    <source>
        <strain evidence="7 8">I11</strain>
    </source>
</reference>
<evidence type="ECO:0000256" key="4">
    <source>
        <dbReference type="PROSITE-ProRule" id="PRU00433"/>
    </source>
</evidence>
<sequence length="158" mass="16357">MQRRALTTLAALGAALALSSCGSESVKTNLEAGTLKAADNPAVVRGAKLFADRCAGCHTLAAAGTQGGAYRIKDRERTDGPNFDLRRETYGSVLYALRNGGFSGAIMPQNLAVGKDAEDIATFLCNNSGLKAVDTASPTKVKPASERCAITGPTPPSR</sequence>
<keyword evidence="8" id="KW-1185">Reference proteome</keyword>
<feature type="signal peptide" evidence="5">
    <location>
        <begin position="1"/>
        <end position="22"/>
    </location>
</feature>
<dbReference type="AlphaFoldDB" id="H0E135"/>
<dbReference type="Pfam" id="PF00034">
    <property type="entry name" value="Cytochrom_C"/>
    <property type="match status" value="1"/>
</dbReference>
<dbReference type="PROSITE" id="PS51257">
    <property type="entry name" value="PROKAR_LIPOPROTEIN"/>
    <property type="match status" value="1"/>
</dbReference>
<dbReference type="GO" id="GO:0046872">
    <property type="term" value="F:metal ion binding"/>
    <property type="evidence" value="ECO:0007669"/>
    <property type="project" value="UniProtKB-KW"/>
</dbReference>
<dbReference type="SUPFAM" id="SSF46626">
    <property type="entry name" value="Cytochrome c"/>
    <property type="match status" value="1"/>
</dbReference>
<evidence type="ECO:0000256" key="3">
    <source>
        <dbReference type="ARBA" id="ARBA00023004"/>
    </source>
</evidence>
<accession>H0E135</accession>
<dbReference type="Proteomes" id="UP000005143">
    <property type="component" value="Unassembled WGS sequence"/>
</dbReference>
<name>H0E135_9ACTN</name>
<dbReference type="PROSITE" id="PS51007">
    <property type="entry name" value="CYTC"/>
    <property type="match status" value="1"/>
</dbReference>
<keyword evidence="3 4" id="KW-0408">Iron</keyword>
<dbReference type="Gene3D" id="1.10.760.10">
    <property type="entry name" value="Cytochrome c-like domain"/>
    <property type="match status" value="1"/>
</dbReference>
<evidence type="ECO:0000313" key="7">
    <source>
        <dbReference type="EMBL" id="EHN12610.1"/>
    </source>
</evidence>
<evidence type="ECO:0000256" key="5">
    <source>
        <dbReference type="SAM" id="SignalP"/>
    </source>
</evidence>
<dbReference type="GO" id="GO:0009055">
    <property type="term" value="F:electron transfer activity"/>
    <property type="evidence" value="ECO:0007669"/>
    <property type="project" value="InterPro"/>
</dbReference>
<protein>
    <recommendedName>
        <fullName evidence="6">Cytochrome c domain-containing protein</fullName>
    </recommendedName>
</protein>
<proteinExistence type="predicted"/>
<dbReference type="GO" id="GO:0020037">
    <property type="term" value="F:heme binding"/>
    <property type="evidence" value="ECO:0007669"/>
    <property type="project" value="InterPro"/>
</dbReference>
<keyword evidence="1 4" id="KW-0349">Heme</keyword>
<feature type="domain" description="Cytochrome c" evidence="6">
    <location>
        <begin position="41"/>
        <end position="128"/>
    </location>
</feature>
<dbReference type="InterPro" id="IPR036909">
    <property type="entry name" value="Cyt_c-like_dom_sf"/>
</dbReference>
<dbReference type="EMBL" id="AGUD01000017">
    <property type="protein sequence ID" value="EHN12610.1"/>
    <property type="molecule type" value="Genomic_DNA"/>
</dbReference>
<comment type="caution">
    <text evidence="7">The sequence shown here is derived from an EMBL/GenBank/DDBJ whole genome shotgun (WGS) entry which is preliminary data.</text>
</comment>
<feature type="chain" id="PRO_5039683388" description="Cytochrome c domain-containing protein" evidence="5">
    <location>
        <begin position="23"/>
        <end position="158"/>
    </location>
</feature>
<dbReference type="RefSeq" id="WP_007570517.1">
    <property type="nucleotide sequence ID" value="NZ_AGUD01000017.1"/>
</dbReference>
<evidence type="ECO:0000259" key="6">
    <source>
        <dbReference type="PROSITE" id="PS51007"/>
    </source>
</evidence>
<gene>
    <name evidence="7" type="ORF">PAI11_04940</name>
</gene>
<dbReference type="InterPro" id="IPR009056">
    <property type="entry name" value="Cyt_c-like_dom"/>
</dbReference>
<keyword evidence="2 4" id="KW-0479">Metal-binding</keyword>
<evidence type="ECO:0000313" key="8">
    <source>
        <dbReference type="Proteomes" id="UP000005143"/>
    </source>
</evidence>
<evidence type="ECO:0000256" key="1">
    <source>
        <dbReference type="ARBA" id="ARBA00022617"/>
    </source>
</evidence>
<keyword evidence="5" id="KW-0732">Signal</keyword>